<name>A0ABM3QJF1_SPIOL</name>
<proteinExistence type="predicted"/>
<organism evidence="2 3">
    <name type="scientific">Spinacia oleracea</name>
    <name type="common">Spinach</name>
    <dbReference type="NCBI Taxonomy" id="3562"/>
    <lineage>
        <taxon>Eukaryota</taxon>
        <taxon>Viridiplantae</taxon>
        <taxon>Streptophyta</taxon>
        <taxon>Embryophyta</taxon>
        <taxon>Tracheophyta</taxon>
        <taxon>Spermatophyta</taxon>
        <taxon>Magnoliopsida</taxon>
        <taxon>eudicotyledons</taxon>
        <taxon>Gunneridae</taxon>
        <taxon>Pentapetalae</taxon>
        <taxon>Caryophyllales</taxon>
        <taxon>Chenopodiaceae</taxon>
        <taxon>Chenopodioideae</taxon>
        <taxon>Anserineae</taxon>
        <taxon>Spinacia</taxon>
    </lineage>
</organism>
<evidence type="ECO:0000313" key="2">
    <source>
        <dbReference type="Proteomes" id="UP000813463"/>
    </source>
</evidence>
<dbReference type="GeneID" id="130459887"/>
<reference evidence="2" key="1">
    <citation type="journal article" date="2021" name="Nat. Commun.">
        <title>Genomic analyses provide insights into spinach domestication and the genetic basis of agronomic traits.</title>
        <authorList>
            <person name="Cai X."/>
            <person name="Sun X."/>
            <person name="Xu C."/>
            <person name="Sun H."/>
            <person name="Wang X."/>
            <person name="Ge C."/>
            <person name="Zhang Z."/>
            <person name="Wang Q."/>
            <person name="Fei Z."/>
            <person name="Jiao C."/>
            <person name="Wang Q."/>
        </authorList>
    </citation>
    <scope>NUCLEOTIDE SEQUENCE [LARGE SCALE GENOMIC DNA]</scope>
    <source>
        <strain evidence="2">cv. Varoflay</strain>
    </source>
</reference>
<reference evidence="3" key="2">
    <citation type="submission" date="2025-08" db="UniProtKB">
        <authorList>
            <consortium name="RefSeq"/>
        </authorList>
    </citation>
    <scope>IDENTIFICATION</scope>
    <source>
        <tissue evidence="3">Leaf</tissue>
    </source>
</reference>
<accession>A0ABM3QJF1</accession>
<sequence length="225" mass="26252">MIRTVAPYLGIPGFKMLLSKYANLGHLEKLECETPHIYVKKIEFACNYFATVQNLPELRKKDIMAEMVIHCLPSRNPYIEFKNRFRDMHLDSGIPNYYKYGTPDGRWRYDLEIMTTIIELAEECFEDGKTVENINLTGLDNETEIQMDEDSDDDVVEIENPNPIMPEPTIEISSDTEIEPETNNDEVNSELQQNNEDMEYEYIRRKTLMTSKAMSTLHQYVEEDG</sequence>
<keyword evidence="2" id="KW-1185">Reference proteome</keyword>
<feature type="compositionally biased region" description="Acidic residues" evidence="1">
    <location>
        <begin position="176"/>
        <end position="188"/>
    </location>
</feature>
<protein>
    <submittedName>
        <fullName evidence="3">Uncharacterized protein</fullName>
    </submittedName>
</protein>
<evidence type="ECO:0000256" key="1">
    <source>
        <dbReference type="SAM" id="MobiDB-lite"/>
    </source>
</evidence>
<dbReference type="RefSeq" id="XP_056683484.1">
    <property type="nucleotide sequence ID" value="XM_056827506.1"/>
</dbReference>
<evidence type="ECO:0000313" key="3">
    <source>
        <dbReference type="RefSeq" id="XP_056683484.1"/>
    </source>
</evidence>
<gene>
    <name evidence="3" type="primary">LOC130459887</name>
</gene>
<dbReference type="Proteomes" id="UP000813463">
    <property type="component" value="Chromosome 4"/>
</dbReference>
<feature type="region of interest" description="Disordered" evidence="1">
    <location>
        <begin position="176"/>
        <end position="196"/>
    </location>
</feature>